<evidence type="ECO:0000256" key="2">
    <source>
        <dbReference type="ARBA" id="ARBA00022553"/>
    </source>
</evidence>
<feature type="region of interest" description="Disordered" evidence="6">
    <location>
        <begin position="718"/>
        <end position="742"/>
    </location>
</feature>
<name>E0VMN5_PEDHC</name>
<dbReference type="GO" id="GO:0070139">
    <property type="term" value="F:SUMO-specific endopeptidase activity"/>
    <property type="evidence" value="ECO:0007669"/>
    <property type="project" value="TreeGrafter"/>
</dbReference>
<dbReference type="SUPFAM" id="SSF54001">
    <property type="entry name" value="Cysteine proteinases"/>
    <property type="match status" value="1"/>
</dbReference>
<feature type="region of interest" description="Disordered" evidence="6">
    <location>
        <begin position="469"/>
        <end position="488"/>
    </location>
</feature>
<keyword evidence="5 8" id="KW-0378">Hydrolase</keyword>
<dbReference type="EnsemblMetazoa" id="PHUM316250-RA">
    <property type="protein sequence ID" value="PHUM316250-PA"/>
    <property type="gene ID" value="PHUM316250"/>
</dbReference>
<dbReference type="EC" id="3.6.1.6" evidence="8"/>
<keyword evidence="10" id="KW-1185">Reference proteome</keyword>
<feature type="domain" description="Ubiquitin-like protease family profile" evidence="7">
    <location>
        <begin position="942"/>
        <end position="1243"/>
    </location>
</feature>
<dbReference type="PANTHER" id="PTHR46896">
    <property type="entry name" value="SENTRIN-SPECIFIC PROTEASE"/>
    <property type="match status" value="1"/>
</dbReference>
<evidence type="ECO:0000256" key="3">
    <source>
        <dbReference type="ARBA" id="ARBA00022670"/>
    </source>
</evidence>
<dbReference type="VEuPathDB" id="VectorBase:PHUM316250"/>
<feature type="region of interest" description="Disordered" evidence="6">
    <location>
        <begin position="509"/>
        <end position="529"/>
    </location>
</feature>
<dbReference type="GO" id="GO:0005634">
    <property type="term" value="C:nucleus"/>
    <property type="evidence" value="ECO:0007669"/>
    <property type="project" value="TreeGrafter"/>
</dbReference>
<feature type="region of interest" description="Disordered" evidence="6">
    <location>
        <begin position="794"/>
        <end position="836"/>
    </location>
</feature>
<keyword evidence="4" id="KW-0833">Ubl conjugation pathway</keyword>
<reference evidence="9" key="3">
    <citation type="submission" date="2021-02" db="UniProtKB">
        <authorList>
            <consortium name="EnsemblMetazoa"/>
        </authorList>
    </citation>
    <scope>IDENTIFICATION</scope>
    <source>
        <strain evidence="9">USDA</strain>
    </source>
</reference>
<dbReference type="EMBL" id="AAZO01003669">
    <property type="status" value="NOT_ANNOTATED_CDS"/>
    <property type="molecule type" value="Genomic_DNA"/>
</dbReference>
<dbReference type="RefSeq" id="XP_002427379.1">
    <property type="nucleotide sequence ID" value="XM_002427334.1"/>
</dbReference>
<dbReference type="PANTHER" id="PTHR46896:SF3">
    <property type="entry name" value="FI06413P-RELATED"/>
    <property type="match status" value="1"/>
</dbReference>
<dbReference type="EMBL" id="AAZO01003670">
    <property type="status" value="NOT_ANNOTATED_CDS"/>
    <property type="molecule type" value="Genomic_DNA"/>
</dbReference>
<dbReference type="InterPro" id="IPR003653">
    <property type="entry name" value="Peptidase_C48_C"/>
</dbReference>
<evidence type="ECO:0000256" key="1">
    <source>
        <dbReference type="ARBA" id="ARBA00005234"/>
    </source>
</evidence>
<keyword evidence="2" id="KW-0597">Phosphoprotein</keyword>
<evidence type="ECO:0000313" key="10">
    <source>
        <dbReference type="Proteomes" id="UP000009046"/>
    </source>
</evidence>
<dbReference type="OrthoDB" id="442460at2759"/>
<dbReference type="KEGG" id="phu:Phum_PHUM316250"/>
<dbReference type="CTD" id="8236015"/>
<dbReference type="Proteomes" id="UP000009046">
    <property type="component" value="Unassembled WGS sequence"/>
</dbReference>
<feature type="compositionally biased region" description="Polar residues" evidence="6">
    <location>
        <begin position="469"/>
        <end position="483"/>
    </location>
</feature>
<dbReference type="STRING" id="121224.E0VMN5"/>
<feature type="region of interest" description="Disordered" evidence="6">
    <location>
        <begin position="1096"/>
        <end position="1141"/>
    </location>
</feature>
<dbReference type="InterPro" id="IPR038765">
    <property type="entry name" value="Papain-like_cys_pep_sf"/>
</dbReference>
<evidence type="ECO:0000256" key="5">
    <source>
        <dbReference type="ARBA" id="ARBA00022801"/>
    </source>
</evidence>
<evidence type="ECO:0000313" key="8">
    <source>
        <dbReference type="EMBL" id="EEB14641.1"/>
    </source>
</evidence>
<keyword evidence="3 8" id="KW-0645">Protease</keyword>
<dbReference type="GO" id="GO:0006508">
    <property type="term" value="P:proteolysis"/>
    <property type="evidence" value="ECO:0007669"/>
    <property type="project" value="UniProtKB-KW"/>
</dbReference>
<dbReference type="GO" id="GO:0005737">
    <property type="term" value="C:cytoplasm"/>
    <property type="evidence" value="ECO:0007669"/>
    <property type="project" value="TreeGrafter"/>
</dbReference>
<protein>
    <submittedName>
        <fullName evidence="8 9">Sentrin/sumo-specific protease senp7, putative</fullName>
        <ecNumber evidence="8">3.6.1.6</ecNumber>
    </submittedName>
</protein>
<dbReference type="PROSITE" id="PS50600">
    <property type="entry name" value="ULP_PROTEASE"/>
    <property type="match status" value="1"/>
</dbReference>
<gene>
    <name evidence="9" type="primary">8236015</name>
    <name evidence="8" type="ORF">Phum_PHUM316250</name>
</gene>
<feature type="compositionally biased region" description="Acidic residues" evidence="6">
    <location>
        <begin position="1124"/>
        <end position="1134"/>
    </location>
</feature>
<dbReference type="GO" id="GO:0017110">
    <property type="term" value="F:nucleoside diphosphate phosphatase activity"/>
    <property type="evidence" value="ECO:0007669"/>
    <property type="project" value="UniProtKB-EC"/>
</dbReference>
<dbReference type="GeneID" id="8236015"/>
<dbReference type="EMBL" id="DS235317">
    <property type="protein sequence ID" value="EEB14641.1"/>
    <property type="molecule type" value="Genomic_DNA"/>
</dbReference>
<organism>
    <name type="scientific">Pediculus humanus subsp. corporis</name>
    <name type="common">Body louse</name>
    <dbReference type="NCBI Taxonomy" id="121224"/>
    <lineage>
        <taxon>Eukaryota</taxon>
        <taxon>Metazoa</taxon>
        <taxon>Ecdysozoa</taxon>
        <taxon>Arthropoda</taxon>
        <taxon>Hexapoda</taxon>
        <taxon>Insecta</taxon>
        <taxon>Pterygota</taxon>
        <taxon>Neoptera</taxon>
        <taxon>Paraneoptera</taxon>
        <taxon>Psocodea</taxon>
        <taxon>Troctomorpha</taxon>
        <taxon>Phthiraptera</taxon>
        <taxon>Anoplura</taxon>
        <taxon>Pediculidae</taxon>
        <taxon>Pediculus</taxon>
    </lineage>
</organism>
<dbReference type="InterPro" id="IPR051947">
    <property type="entry name" value="Sentrin-specific_protease"/>
</dbReference>
<comment type="similarity">
    <text evidence="1">Belongs to the peptidase C48 family.</text>
</comment>
<evidence type="ECO:0000313" key="9">
    <source>
        <dbReference type="EnsemblMetazoa" id="PHUM316250-PA"/>
    </source>
</evidence>
<accession>E0VMN5</accession>
<reference evidence="8" key="2">
    <citation type="submission" date="2007-04" db="EMBL/GenBank/DDBJ databases">
        <title>The genome of the human body louse.</title>
        <authorList>
            <consortium name="The Human Body Louse Genome Consortium"/>
            <person name="Kirkness E."/>
            <person name="Walenz B."/>
            <person name="Hass B."/>
            <person name="Bruggner R."/>
            <person name="Strausberg R."/>
        </authorList>
    </citation>
    <scope>NUCLEOTIDE SEQUENCE</scope>
    <source>
        <strain evidence="8">USDA</strain>
    </source>
</reference>
<evidence type="ECO:0000256" key="4">
    <source>
        <dbReference type="ARBA" id="ARBA00022786"/>
    </source>
</evidence>
<sequence>MAQYYQVTSLEELHHLYPNLQFENVEGIPCMVQENQITQINKEQGQQIITTVDQSNIQLTPSSAASSQCISPRSQYVVQQPTRFVIQHIDANDSSIETVQQVQPNSKLSNLSENAENSQFIEHALTCIEKNDNQKKQLKRPCITQIQPVHQPIQIHQPIQTQNKQTPVIIQKHQLQKPLITSPTTQIIHKDKESSQNYTQQLIGNRRPSQTGTSQQISNSDQIIPQVQYLNQVTVIDGFSPPNANLNNQLLGNETVGQQCQLATTTQINNQQCKTKKISQPTGISTIIQQSPQIIIPQRFEMSSQSPITSKITQYRKKVSQEVESTSTPVFIVQKLDNPVFIRQPQAKISFQSIQTNSENSFTSPPKHIVKNLGNIGQSGHEPNNSQTGKFFVERSQTVGHVKLGIIEQSGAKRIIEQVSSAKGPSTMFNKFPVGKAKTVEQQTDLVLIQNEKEMSSTLQEKLTSNYQSSETSSHIQTSQIHTSFKKTDRNGRDIQNISAPGIGQQYVSRGKGVQTSPPRSTSDDIDPKNKIIRCGNKVLKEEITVCGTEARSSSFISGPSQTIYTVASGNQPSQKNVENVEECRMLVLLLNGEKKLIKIPGSQQNILLGQILQQAGVSITTPTSIAVEQVVDVSKIDHVAKVSVCNNQITSVPKTSNMGQLTETSTNALTGIRQNSSQHISTISVPRNQLEFTTSKIVIPNVQEIVRPQVLSIDNSNTNFQTNRTSSISSSSSSPSPSKEEPRFISGYMAICPFCGIQSLDFNKCIRCRRKLPENVKSQSIFNAKKMKGNKAITGIDKVNNENVKEPNERQTDSSGDSEKEKISPIQGQEKKKIKPCIKKKKINEEPSMNDKKGPYYDPFNHEEETHRRIILLLDKISEDNKIILYKIFGQEKLEELTEKEANDILIRASPSDLQNTVLNKSVNTVRKIMVYPPPPEKGGITLNNQDYACLGEDQFLNDVIIDFYLKYLLLKVLSPEDRNRTHVFSTFFYKRLTTKPKSLRKNDPENDSKLSPAEKRHMRVKGWTKQVNLFEKDFIIVPINEHSHWFLAIICFPGLQGPVRFSDNSPVVLEESPPKKNTQTLQIGNTTITHIIKSDGNNLDMDCSSDRDEAEGDQDDLHPSSDDESEQTEEEGNMSSSNVQIPLLTSATQAGSVAKFKNNKRKINKEPIKQPCILIFDSLAGASRVRVVATLRDYLKIEYKTKIGQERDFSKDTIKGAVPKVPQQNNFTDCGLYVLQYNPLHDFKLPLKYLQEWFPEEVVSGKRQKLAMLIRSLMEEQGIKVEEMGLPILTFTNGNSSGVYICLQFKKV</sequence>
<dbReference type="GO" id="GO:0016926">
    <property type="term" value="P:protein desumoylation"/>
    <property type="evidence" value="ECO:0007669"/>
    <property type="project" value="TreeGrafter"/>
</dbReference>
<dbReference type="HOGENOM" id="CLU_260797_0_0_1"/>
<feature type="compositionally biased region" description="Basic and acidic residues" evidence="6">
    <location>
        <begin position="800"/>
        <end position="824"/>
    </location>
</feature>
<dbReference type="Pfam" id="PF02902">
    <property type="entry name" value="Peptidase_C48"/>
    <property type="match status" value="1"/>
</dbReference>
<dbReference type="eggNOG" id="KOG0779">
    <property type="taxonomic scope" value="Eukaryota"/>
</dbReference>
<evidence type="ECO:0000256" key="6">
    <source>
        <dbReference type="SAM" id="MobiDB-lite"/>
    </source>
</evidence>
<dbReference type="Gene3D" id="3.40.395.10">
    <property type="entry name" value="Adenoviral Proteinase, Chain A"/>
    <property type="match status" value="1"/>
</dbReference>
<dbReference type="InParanoid" id="E0VMN5"/>
<evidence type="ECO:0000259" key="7">
    <source>
        <dbReference type="PROSITE" id="PS50600"/>
    </source>
</evidence>
<feature type="compositionally biased region" description="Low complexity" evidence="6">
    <location>
        <begin position="727"/>
        <end position="738"/>
    </location>
</feature>
<reference evidence="8" key="1">
    <citation type="submission" date="2007-04" db="EMBL/GenBank/DDBJ databases">
        <title>Annotation of Pediculus humanus corporis strain USDA.</title>
        <authorList>
            <person name="Kirkness E."/>
            <person name="Hannick L."/>
            <person name="Hass B."/>
            <person name="Bruggner R."/>
            <person name="Lawson D."/>
            <person name="Bidwell S."/>
            <person name="Joardar V."/>
            <person name="Caler E."/>
            <person name="Walenz B."/>
            <person name="Inman J."/>
            <person name="Schobel S."/>
            <person name="Galinsky K."/>
            <person name="Amedeo P."/>
            <person name="Strausberg R."/>
        </authorList>
    </citation>
    <scope>NUCLEOTIDE SEQUENCE</scope>
    <source>
        <strain evidence="8">USDA</strain>
    </source>
</reference>
<proteinExistence type="inferred from homology"/>